<evidence type="ECO:0000313" key="2">
    <source>
        <dbReference type="Proteomes" id="UP000663393"/>
    </source>
</evidence>
<protein>
    <submittedName>
        <fullName evidence="1">Non-contractile tail tubular protein</fullName>
    </submittedName>
</protein>
<evidence type="ECO:0000313" key="1">
    <source>
        <dbReference type="EMBL" id="QPB11241.1"/>
    </source>
</evidence>
<dbReference type="Proteomes" id="UP000663393">
    <property type="component" value="Segment"/>
</dbReference>
<accession>A0A873WJ55</accession>
<dbReference type="EMBL" id="MW145136">
    <property type="protein sequence ID" value="QPB11241.1"/>
    <property type="molecule type" value="Genomic_DNA"/>
</dbReference>
<organism evidence="1 2">
    <name type="scientific">Providencia phage PSTNGR1</name>
    <dbReference type="NCBI Taxonomy" id="2783542"/>
    <lineage>
        <taxon>Viruses</taxon>
        <taxon>Duplodnaviria</taxon>
        <taxon>Heunggongvirae</taxon>
        <taxon>Uroviricota</taxon>
        <taxon>Caudoviricetes</taxon>
        <taxon>Autographivirales</taxon>
        <taxon>Autonotataviridae</taxon>
        <taxon>Jeruvirus</taxon>
        <taxon>Jeruvirus PSTNGR1</taxon>
    </lineage>
</organism>
<dbReference type="InterPro" id="IPR058003">
    <property type="entry name" value="Phage_gp12"/>
</dbReference>
<sequence>MAKETGAYESLIRGVSEQVPHDRLPGQHWLQDNYISDPVRGLARRHGSVMVHERKYASTTLSAATKSDITNFKEASFTVRGKELCFMYRPVAKVSGSTMPGLVAIDKDAGQILSVQAPAGDAVALDILDKGITSITAVGQFLLFAARGRNTTYTASDRLTATSQYAVAWVRGGAYSRKYTITIVKPDNSIVTVNYTTPASYYEGTLNTADIPATATDYQKQVNDRVNAYNTAVNQYIASAGRAIQPENIAESLRAACVAQGFTTVTRVGSILRFTGVKNVVTDDNGDGSMLKATSSEVESTADLSNYHVVGKTVRVTPKQNDYSTSSNPSFYLKARPVTEGLTGWQDVVWEEGPGWEVTPGFVFMLGWYNSSTGTLYVASTAALLESITGLTEVPRFDMSSAGDAESSPLPEFFGKQIDYMRTFQDRLMIVSGATVFLSRSGDYFNFFRKSVLTLADDDPIEVYADGSEGDTITCSVQLDRNLLLFGKRQQYAIPGREAMTPRNAYIAIQSAHEDATDAPPVATGNLIFFSQQRSNRLTVQQMMTGSYADSFESFDVSQQLDGYMIGKPMQIVAMTSPTQLFIRTKELANGVYVFSYLDSIGSEQRLFDSWSRWTWDASLGTLLGITGHDSNLLTVTARQAPDGVYLVLDRFVRESRLSDNPYLDSMRPWSAVSGQVGTIETNWVGAANTAVAFKATAGDYFLLGRPLSEVSVLFASVPGQQAHAMVGTYFRSDVEPTAPYIRDRKDKAVLDGRLTISKLMVTVADTAAMDATLTAHGTTTDALKWVHRPAGNWVLNKQQVAESTTVTIPVMKEIRDYRLRLSSRNWLPLTISSIEWQGQFFTSRRG</sequence>
<dbReference type="Pfam" id="PF25675">
    <property type="entry name" value="Phage_nozzle"/>
    <property type="match status" value="2"/>
</dbReference>
<keyword evidence="2" id="KW-1185">Reference proteome</keyword>
<name>A0A873WJ55_9CAUD</name>
<proteinExistence type="predicted"/>
<reference evidence="1" key="1">
    <citation type="submission" date="2020-10" db="EMBL/GenBank/DDBJ databases">
        <authorList>
            <person name="Yerushalmy O."/>
            <person name="Gronovich N."/>
            <person name="Alkalay-Oren S."/>
            <person name="Coppenhagen-Glazer S."/>
            <person name="Hazan R."/>
        </authorList>
    </citation>
    <scope>NUCLEOTIDE SEQUENCE</scope>
</reference>